<keyword evidence="1" id="KW-0808">Transferase</keyword>
<protein>
    <submittedName>
        <fullName evidence="8">Retrotransposable element Tf2</fullName>
    </submittedName>
</protein>
<dbReference type="Pfam" id="PF17917">
    <property type="entry name" value="RT_RNaseH"/>
    <property type="match status" value="1"/>
</dbReference>
<dbReference type="AlphaFoldDB" id="A0A5B6WJN0"/>
<evidence type="ECO:0000256" key="1">
    <source>
        <dbReference type="ARBA" id="ARBA00022679"/>
    </source>
</evidence>
<feature type="domain" description="Integrase catalytic" evidence="7">
    <location>
        <begin position="249"/>
        <end position="430"/>
    </location>
</feature>
<dbReference type="InterPro" id="IPR001584">
    <property type="entry name" value="Integrase_cat-core"/>
</dbReference>
<dbReference type="PANTHER" id="PTHR37984">
    <property type="entry name" value="PROTEIN CBG26694"/>
    <property type="match status" value="1"/>
</dbReference>
<dbReference type="Pfam" id="PF24626">
    <property type="entry name" value="SH3_Tf2-1"/>
    <property type="match status" value="1"/>
</dbReference>
<evidence type="ECO:0000256" key="5">
    <source>
        <dbReference type="ARBA" id="ARBA00022801"/>
    </source>
</evidence>
<reference evidence="8" key="1">
    <citation type="submission" date="2019-08" db="EMBL/GenBank/DDBJ databases">
        <authorList>
            <person name="Liu F."/>
        </authorList>
    </citation>
    <scope>NUCLEOTIDE SEQUENCE [LARGE SCALE GENOMIC DNA]</scope>
    <source>
        <strain evidence="8">PA1801</strain>
        <tissue evidence="8">Leaf</tissue>
    </source>
</reference>
<dbReference type="OrthoDB" id="1738613at2759"/>
<keyword evidence="9" id="KW-1185">Reference proteome</keyword>
<dbReference type="InterPro" id="IPR036397">
    <property type="entry name" value="RNaseH_sf"/>
</dbReference>
<dbReference type="GO" id="GO:0004519">
    <property type="term" value="F:endonuclease activity"/>
    <property type="evidence" value="ECO:0007669"/>
    <property type="project" value="UniProtKB-KW"/>
</dbReference>
<sequence length="531" mass="61807">MGEGCYMFDQLKRATVFLNIDLRSCYYQLRLKDSDVPKTASRMSKCEFWLRDVGFLGHIVSADGIQVDSGKISVVIDWKPPRNVSESFNQLKALLTEAPVLVQLESGKEFVIDNDASLNGLGCVLMQEGKVIVHASRQLKLHEKNYTTHDLELAAIVFALKIWRHHLYSEKCHIFTDHKSLKYIMTQKDLNLRQRRWLELLKDYELVIDYHPGKANVVVDALSRKSLFALRAMTTQLTLSDDDSILAELKAKPPVMIPEWKWDRVTMDFISGLPLSPKKKDAIWVVVDQLMKSAHFILVRTIYSLDRLAKLYIAEIVRLHRVPVLIISDRDPRFTSRFWKKLQEALGTELNFSTAFHPQTDGQTKREKQIHRVDLIRETEEKVKVIRDCLKVASDRQKSYADLKRKDIEFQIGDKVFLKVSPWKKILRFGCKGKLSPRFIGPYEIIKRIRSNPSHVISPSEIEIQPDMTYNEEPIRILAQEIKEFRNKRIALVKVLWERHEVEEATWEPEEAMRKQYPNLFTGKIFGHENP</sequence>
<keyword evidence="2" id="KW-0548">Nucleotidyltransferase</keyword>
<evidence type="ECO:0000256" key="2">
    <source>
        <dbReference type="ARBA" id="ARBA00022695"/>
    </source>
</evidence>
<dbReference type="GO" id="GO:0003676">
    <property type="term" value="F:nucleic acid binding"/>
    <property type="evidence" value="ECO:0007669"/>
    <property type="project" value="InterPro"/>
</dbReference>
<evidence type="ECO:0000256" key="6">
    <source>
        <dbReference type="ARBA" id="ARBA00022918"/>
    </source>
</evidence>
<dbReference type="PANTHER" id="PTHR37984:SF5">
    <property type="entry name" value="PROTEIN NYNRIN-LIKE"/>
    <property type="match status" value="1"/>
</dbReference>
<proteinExistence type="predicted"/>
<evidence type="ECO:0000259" key="7">
    <source>
        <dbReference type="PROSITE" id="PS50994"/>
    </source>
</evidence>
<dbReference type="GO" id="GO:0016787">
    <property type="term" value="F:hydrolase activity"/>
    <property type="evidence" value="ECO:0007669"/>
    <property type="project" value="UniProtKB-KW"/>
</dbReference>
<dbReference type="InterPro" id="IPR050951">
    <property type="entry name" value="Retrovirus_Pol_polyprotein"/>
</dbReference>
<dbReference type="InterPro" id="IPR043502">
    <property type="entry name" value="DNA/RNA_pol_sf"/>
</dbReference>
<evidence type="ECO:0000256" key="4">
    <source>
        <dbReference type="ARBA" id="ARBA00022759"/>
    </source>
</evidence>
<dbReference type="Proteomes" id="UP000325315">
    <property type="component" value="Unassembled WGS sequence"/>
</dbReference>
<evidence type="ECO:0000256" key="3">
    <source>
        <dbReference type="ARBA" id="ARBA00022722"/>
    </source>
</evidence>
<keyword evidence="5" id="KW-0378">Hydrolase</keyword>
<dbReference type="CDD" id="cd09274">
    <property type="entry name" value="RNase_HI_RT_Ty3"/>
    <property type="match status" value="1"/>
</dbReference>
<dbReference type="InterPro" id="IPR041373">
    <property type="entry name" value="RT_RNaseH"/>
</dbReference>
<organism evidence="8 9">
    <name type="scientific">Gossypium australe</name>
    <dbReference type="NCBI Taxonomy" id="47621"/>
    <lineage>
        <taxon>Eukaryota</taxon>
        <taxon>Viridiplantae</taxon>
        <taxon>Streptophyta</taxon>
        <taxon>Embryophyta</taxon>
        <taxon>Tracheophyta</taxon>
        <taxon>Spermatophyta</taxon>
        <taxon>Magnoliopsida</taxon>
        <taxon>eudicotyledons</taxon>
        <taxon>Gunneridae</taxon>
        <taxon>Pentapetalae</taxon>
        <taxon>rosids</taxon>
        <taxon>malvids</taxon>
        <taxon>Malvales</taxon>
        <taxon>Malvaceae</taxon>
        <taxon>Malvoideae</taxon>
        <taxon>Gossypium</taxon>
    </lineage>
</organism>
<keyword evidence="4" id="KW-0255">Endonuclease</keyword>
<dbReference type="GO" id="GO:0003964">
    <property type="term" value="F:RNA-directed DNA polymerase activity"/>
    <property type="evidence" value="ECO:0007669"/>
    <property type="project" value="UniProtKB-KW"/>
</dbReference>
<dbReference type="SUPFAM" id="SSF53098">
    <property type="entry name" value="Ribonuclease H-like"/>
    <property type="match status" value="1"/>
</dbReference>
<evidence type="ECO:0000313" key="9">
    <source>
        <dbReference type="Proteomes" id="UP000325315"/>
    </source>
</evidence>
<dbReference type="PROSITE" id="PS50994">
    <property type="entry name" value="INTEGRASE"/>
    <property type="match status" value="1"/>
</dbReference>
<keyword evidence="6" id="KW-0695">RNA-directed DNA polymerase</keyword>
<dbReference type="GO" id="GO:0015074">
    <property type="term" value="P:DNA integration"/>
    <property type="evidence" value="ECO:0007669"/>
    <property type="project" value="InterPro"/>
</dbReference>
<dbReference type="EMBL" id="SMMG02000003">
    <property type="protein sequence ID" value="KAA3481062.1"/>
    <property type="molecule type" value="Genomic_DNA"/>
</dbReference>
<name>A0A5B6WJN0_9ROSI</name>
<gene>
    <name evidence="8" type="ORF">EPI10_021458</name>
</gene>
<comment type="caution">
    <text evidence="8">The sequence shown here is derived from an EMBL/GenBank/DDBJ whole genome shotgun (WGS) entry which is preliminary data.</text>
</comment>
<accession>A0A5B6WJN0</accession>
<evidence type="ECO:0000313" key="8">
    <source>
        <dbReference type="EMBL" id="KAA3481062.1"/>
    </source>
</evidence>
<dbReference type="InterPro" id="IPR056924">
    <property type="entry name" value="SH3_Tf2-1"/>
</dbReference>
<dbReference type="SUPFAM" id="SSF56672">
    <property type="entry name" value="DNA/RNA polymerases"/>
    <property type="match status" value="1"/>
</dbReference>
<keyword evidence="3" id="KW-0540">Nuclease</keyword>
<dbReference type="InterPro" id="IPR012337">
    <property type="entry name" value="RNaseH-like_sf"/>
</dbReference>
<dbReference type="Gene3D" id="3.30.420.10">
    <property type="entry name" value="Ribonuclease H-like superfamily/Ribonuclease H"/>
    <property type="match status" value="2"/>
</dbReference>